<dbReference type="InterPro" id="IPR050706">
    <property type="entry name" value="Cyclic-di-GMP_PDE-like"/>
</dbReference>
<dbReference type="InterPro" id="IPR029787">
    <property type="entry name" value="Nucleotide_cyclase"/>
</dbReference>
<dbReference type="CDD" id="cd01948">
    <property type="entry name" value="EAL"/>
    <property type="match status" value="1"/>
</dbReference>
<feature type="domain" description="CBS" evidence="4">
    <location>
        <begin position="339"/>
        <end position="402"/>
    </location>
</feature>
<dbReference type="Gene3D" id="3.30.70.270">
    <property type="match status" value="1"/>
</dbReference>
<dbReference type="PROSITE" id="PS50887">
    <property type="entry name" value="GGDEF"/>
    <property type="match status" value="1"/>
</dbReference>
<dbReference type="Pfam" id="PF00571">
    <property type="entry name" value="CBS"/>
    <property type="match status" value="1"/>
</dbReference>
<sequence>MSTLSELEKIIKTQSINTVFQPIVSLSTGDIIGYEALSRGPEDSPLYMPEKLFEAAEIYKRTWELELACRIKAIERSKNMPNGKLLFLNVDPKIIKDKNFKKGLTKEFLLENNISPETIIFEITEKTAILDYKNFTSILNNYTNQGYKIAIDDTGSGYSGLKTISETKPNYIKLDIDLIRNIDSDSFKQSLIKAFVSFAKSTKISLIVEGIETKEELKALIDLGVDAGQGFFLKKPSNNFLEIPFDVKNLIAKYNELKTNYIYASINRIGDIAQKYTCFKSEVLSSTIKNYFSTHKVNGACIVKNDIPVGLVMKHTLDSMLATQYGIVIFSKRPVSLIMDTNALIVDYNTDVNKAAKLAMERSDDKIYDYVIVTKEGKYYGIVTIKKLLEFTIAIEKECAKEMNPLTGLPGNAVIERTIGKTLISNSDYGILYFDLDNFKVYNDTYGFENGDKILLFTANLIKDTIDSLFPINSFTGHIGGDDFVCVIETSYNNCENLSKLIISKFDEKVINFFNEVDKKNKYIIAFDRKGNKDIFNLTSISIAGVYGNIKKLGTTSNLALYVSKIKKKNKLIKKSSFIIEKLK</sequence>
<dbReference type="PANTHER" id="PTHR33121:SF76">
    <property type="entry name" value="SIGNALING PROTEIN"/>
    <property type="match status" value="1"/>
</dbReference>
<comment type="caution">
    <text evidence="5">The sequence shown here is derived from an EMBL/GenBank/DDBJ whole genome shotgun (WGS) entry which is preliminary data.</text>
</comment>
<dbReference type="Pfam" id="PF00563">
    <property type="entry name" value="EAL"/>
    <property type="match status" value="1"/>
</dbReference>
<dbReference type="RefSeq" id="WP_406789689.1">
    <property type="nucleotide sequence ID" value="NZ_JBJIAA010000024.1"/>
</dbReference>
<keyword evidence="6" id="KW-1185">Reference proteome</keyword>
<dbReference type="InterPro" id="IPR001633">
    <property type="entry name" value="EAL_dom"/>
</dbReference>
<evidence type="ECO:0000313" key="5">
    <source>
        <dbReference type="EMBL" id="MFL0253027.1"/>
    </source>
</evidence>
<dbReference type="PROSITE" id="PS50883">
    <property type="entry name" value="EAL"/>
    <property type="match status" value="1"/>
</dbReference>
<evidence type="ECO:0000259" key="2">
    <source>
        <dbReference type="PROSITE" id="PS50883"/>
    </source>
</evidence>
<dbReference type="InterPro" id="IPR043128">
    <property type="entry name" value="Rev_trsase/Diguanyl_cyclase"/>
</dbReference>
<organism evidence="5 6">
    <name type="scientific">Clostridium neuense</name>
    <dbReference type="NCBI Taxonomy" id="1728934"/>
    <lineage>
        <taxon>Bacteria</taxon>
        <taxon>Bacillati</taxon>
        <taxon>Bacillota</taxon>
        <taxon>Clostridia</taxon>
        <taxon>Eubacteriales</taxon>
        <taxon>Clostridiaceae</taxon>
        <taxon>Clostridium</taxon>
    </lineage>
</organism>
<dbReference type="Proteomes" id="UP001623592">
    <property type="component" value="Unassembled WGS sequence"/>
</dbReference>
<proteinExistence type="predicted"/>
<dbReference type="NCBIfam" id="TIGR00254">
    <property type="entry name" value="GGDEF"/>
    <property type="match status" value="1"/>
</dbReference>
<dbReference type="Gene3D" id="3.10.580.10">
    <property type="entry name" value="CBS-domain"/>
    <property type="match status" value="1"/>
</dbReference>
<dbReference type="Gene3D" id="3.20.20.450">
    <property type="entry name" value="EAL domain"/>
    <property type="match status" value="1"/>
</dbReference>
<dbReference type="InterPro" id="IPR035919">
    <property type="entry name" value="EAL_sf"/>
</dbReference>
<dbReference type="CDD" id="cd04598">
    <property type="entry name" value="CBS_pair_GGDEF_EAL"/>
    <property type="match status" value="1"/>
</dbReference>
<dbReference type="InterPro" id="IPR000160">
    <property type="entry name" value="GGDEF_dom"/>
</dbReference>
<dbReference type="SUPFAM" id="SSF55073">
    <property type="entry name" value="Nucleotide cyclase"/>
    <property type="match status" value="1"/>
</dbReference>
<gene>
    <name evidence="5" type="ORF">ACJDT4_21700</name>
</gene>
<evidence type="ECO:0000259" key="4">
    <source>
        <dbReference type="PROSITE" id="PS51371"/>
    </source>
</evidence>
<keyword evidence="1" id="KW-0129">CBS domain</keyword>
<dbReference type="EMBL" id="JBJIAA010000024">
    <property type="protein sequence ID" value="MFL0253027.1"/>
    <property type="molecule type" value="Genomic_DNA"/>
</dbReference>
<feature type="domain" description="GGDEF" evidence="3">
    <location>
        <begin position="427"/>
        <end position="577"/>
    </location>
</feature>
<feature type="domain" description="EAL" evidence="2">
    <location>
        <begin position="1"/>
        <end position="250"/>
    </location>
</feature>
<dbReference type="SMART" id="SM00052">
    <property type="entry name" value="EAL"/>
    <property type="match status" value="1"/>
</dbReference>
<evidence type="ECO:0000256" key="1">
    <source>
        <dbReference type="PROSITE-ProRule" id="PRU00703"/>
    </source>
</evidence>
<dbReference type="CDD" id="cd01949">
    <property type="entry name" value="GGDEF"/>
    <property type="match status" value="1"/>
</dbReference>
<dbReference type="Pfam" id="PF00990">
    <property type="entry name" value="GGDEF"/>
    <property type="match status" value="1"/>
</dbReference>
<name>A0ABW8TMD7_9CLOT</name>
<dbReference type="InterPro" id="IPR000644">
    <property type="entry name" value="CBS_dom"/>
</dbReference>
<dbReference type="SUPFAM" id="SSF141868">
    <property type="entry name" value="EAL domain-like"/>
    <property type="match status" value="1"/>
</dbReference>
<dbReference type="SUPFAM" id="SSF54631">
    <property type="entry name" value="CBS-domain pair"/>
    <property type="match status" value="1"/>
</dbReference>
<dbReference type="PROSITE" id="PS51371">
    <property type="entry name" value="CBS"/>
    <property type="match status" value="1"/>
</dbReference>
<dbReference type="InterPro" id="IPR046342">
    <property type="entry name" value="CBS_dom_sf"/>
</dbReference>
<protein>
    <submittedName>
        <fullName evidence="5">GGDEF domain-containing protein</fullName>
    </submittedName>
</protein>
<reference evidence="5 6" key="1">
    <citation type="submission" date="2024-11" db="EMBL/GenBank/DDBJ databases">
        <authorList>
            <person name="Heng Y.C."/>
            <person name="Lim A.C.H."/>
            <person name="Lee J.K.Y."/>
            <person name="Kittelmann S."/>
        </authorList>
    </citation>
    <scope>NUCLEOTIDE SEQUENCE [LARGE SCALE GENOMIC DNA]</scope>
    <source>
        <strain evidence="5 6">WILCCON 0114</strain>
    </source>
</reference>
<dbReference type="SMART" id="SM00267">
    <property type="entry name" value="GGDEF"/>
    <property type="match status" value="1"/>
</dbReference>
<accession>A0ABW8TMD7</accession>
<evidence type="ECO:0000313" key="6">
    <source>
        <dbReference type="Proteomes" id="UP001623592"/>
    </source>
</evidence>
<dbReference type="PANTHER" id="PTHR33121">
    <property type="entry name" value="CYCLIC DI-GMP PHOSPHODIESTERASE PDEF"/>
    <property type="match status" value="1"/>
</dbReference>
<evidence type="ECO:0000259" key="3">
    <source>
        <dbReference type="PROSITE" id="PS50887"/>
    </source>
</evidence>